<dbReference type="InterPro" id="IPR001647">
    <property type="entry name" value="HTH_TetR"/>
</dbReference>
<reference evidence="6" key="2">
    <citation type="submission" date="2020-09" db="EMBL/GenBank/DDBJ databases">
        <authorList>
            <person name="Sun Q."/>
            <person name="Zhou Y."/>
        </authorList>
    </citation>
    <scope>NUCLEOTIDE SEQUENCE</scope>
    <source>
        <strain evidence="6">CGMCC 4.7430</strain>
    </source>
</reference>
<evidence type="ECO:0000256" key="1">
    <source>
        <dbReference type="ARBA" id="ARBA00023015"/>
    </source>
</evidence>
<dbReference type="Gene3D" id="1.10.357.10">
    <property type="entry name" value="Tetracycline Repressor, domain 2"/>
    <property type="match status" value="1"/>
</dbReference>
<dbReference type="EMBL" id="BMNK01000014">
    <property type="protein sequence ID" value="GGP13327.1"/>
    <property type="molecule type" value="Genomic_DNA"/>
</dbReference>
<dbReference type="SUPFAM" id="SSF46689">
    <property type="entry name" value="Homeodomain-like"/>
    <property type="match status" value="1"/>
</dbReference>
<dbReference type="InterPro" id="IPR009057">
    <property type="entry name" value="Homeodomain-like_sf"/>
</dbReference>
<sequence length="223" mass="25111">MGPTRANSPQPLRRDAQRNRDALLTAAADAFARKGLQAPLEHVAKEAGVAIGTLYRHFPTRLDLVQTVFEKKFEAWLAAAEEAVVAEDPWEGFCRYLEAMCELQADDQGMNDLASMRLPLSDCIQDRLTRIRELARQAMRRAQDQGTLRPDLTPEDLVFVVWSHSRITAATSNVAPRTWRRHLHLMLDAFRAERAHPLPTPALTEDELRRAMTELGSSTPCAE</sequence>
<dbReference type="PRINTS" id="PR00455">
    <property type="entry name" value="HTHTETR"/>
</dbReference>
<evidence type="ECO:0000256" key="2">
    <source>
        <dbReference type="ARBA" id="ARBA00023125"/>
    </source>
</evidence>
<evidence type="ECO:0000313" key="6">
    <source>
        <dbReference type="EMBL" id="GGP13327.1"/>
    </source>
</evidence>
<proteinExistence type="predicted"/>
<dbReference type="InterPro" id="IPR049445">
    <property type="entry name" value="TetR_SbtR-like_C"/>
</dbReference>
<name>A0A918E7U4_9ACTN</name>
<dbReference type="InterPro" id="IPR050109">
    <property type="entry name" value="HTH-type_TetR-like_transc_reg"/>
</dbReference>
<evidence type="ECO:0000259" key="5">
    <source>
        <dbReference type="PROSITE" id="PS50977"/>
    </source>
</evidence>
<feature type="domain" description="HTH tetR-type" evidence="5">
    <location>
        <begin position="17"/>
        <end position="76"/>
    </location>
</feature>
<accession>A0A918E7U4</accession>
<feature type="DNA-binding region" description="H-T-H motif" evidence="4">
    <location>
        <begin position="39"/>
        <end position="58"/>
    </location>
</feature>
<protein>
    <submittedName>
        <fullName evidence="6">TetR family transcriptional regulator</fullName>
    </submittedName>
</protein>
<gene>
    <name evidence="6" type="ORF">GCM10012278_64650</name>
</gene>
<dbReference type="InterPro" id="IPR036271">
    <property type="entry name" value="Tet_transcr_reg_TetR-rel_C_sf"/>
</dbReference>
<comment type="caution">
    <text evidence="6">The sequence shown here is derived from an EMBL/GenBank/DDBJ whole genome shotgun (WGS) entry which is preliminary data.</text>
</comment>
<dbReference type="GO" id="GO:0003700">
    <property type="term" value="F:DNA-binding transcription factor activity"/>
    <property type="evidence" value="ECO:0007669"/>
    <property type="project" value="TreeGrafter"/>
</dbReference>
<keyword evidence="3" id="KW-0804">Transcription</keyword>
<dbReference type="PANTHER" id="PTHR30055:SF234">
    <property type="entry name" value="HTH-TYPE TRANSCRIPTIONAL REGULATOR BETI"/>
    <property type="match status" value="1"/>
</dbReference>
<dbReference type="PANTHER" id="PTHR30055">
    <property type="entry name" value="HTH-TYPE TRANSCRIPTIONAL REGULATOR RUTR"/>
    <property type="match status" value="1"/>
</dbReference>
<dbReference type="RefSeq" id="WP_189142538.1">
    <property type="nucleotide sequence ID" value="NZ_BMNK01000014.1"/>
</dbReference>
<dbReference type="SUPFAM" id="SSF48498">
    <property type="entry name" value="Tetracyclin repressor-like, C-terminal domain"/>
    <property type="match status" value="1"/>
</dbReference>
<evidence type="ECO:0000313" key="7">
    <source>
        <dbReference type="Proteomes" id="UP000660745"/>
    </source>
</evidence>
<dbReference type="AlphaFoldDB" id="A0A918E7U4"/>
<keyword evidence="7" id="KW-1185">Reference proteome</keyword>
<reference evidence="6" key="1">
    <citation type="journal article" date="2014" name="Int. J. Syst. Evol. Microbiol.">
        <title>Complete genome sequence of Corynebacterium casei LMG S-19264T (=DSM 44701T), isolated from a smear-ripened cheese.</title>
        <authorList>
            <consortium name="US DOE Joint Genome Institute (JGI-PGF)"/>
            <person name="Walter F."/>
            <person name="Albersmeier A."/>
            <person name="Kalinowski J."/>
            <person name="Ruckert C."/>
        </authorList>
    </citation>
    <scope>NUCLEOTIDE SEQUENCE</scope>
    <source>
        <strain evidence="6">CGMCC 4.7430</strain>
    </source>
</reference>
<keyword evidence="1" id="KW-0805">Transcription regulation</keyword>
<dbReference type="Proteomes" id="UP000660745">
    <property type="component" value="Unassembled WGS sequence"/>
</dbReference>
<keyword evidence="2 4" id="KW-0238">DNA-binding</keyword>
<evidence type="ECO:0000256" key="4">
    <source>
        <dbReference type="PROSITE-ProRule" id="PRU00335"/>
    </source>
</evidence>
<dbReference type="GO" id="GO:0000976">
    <property type="term" value="F:transcription cis-regulatory region binding"/>
    <property type="evidence" value="ECO:0007669"/>
    <property type="project" value="TreeGrafter"/>
</dbReference>
<organism evidence="6 7">
    <name type="scientific">Nonomuraea glycinis</name>
    <dbReference type="NCBI Taxonomy" id="2047744"/>
    <lineage>
        <taxon>Bacteria</taxon>
        <taxon>Bacillati</taxon>
        <taxon>Actinomycetota</taxon>
        <taxon>Actinomycetes</taxon>
        <taxon>Streptosporangiales</taxon>
        <taxon>Streptosporangiaceae</taxon>
        <taxon>Nonomuraea</taxon>
    </lineage>
</organism>
<dbReference type="PROSITE" id="PS50977">
    <property type="entry name" value="HTH_TETR_2"/>
    <property type="match status" value="1"/>
</dbReference>
<dbReference type="Pfam" id="PF00440">
    <property type="entry name" value="TetR_N"/>
    <property type="match status" value="1"/>
</dbReference>
<dbReference type="Pfam" id="PF21597">
    <property type="entry name" value="TetR_C_43"/>
    <property type="match status" value="1"/>
</dbReference>
<evidence type="ECO:0000256" key="3">
    <source>
        <dbReference type="ARBA" id="ARBA00023163"/>
    </source>
</evidence>